<dbReference type="InterPro" id="IPR044849">
    <property type="entry name" value="CASTOR/POLLUX/SYM8-like"/>
</dbReference>
<feature type="region of interest" description="Disordered" evidence="1">
    <location>
        <begin position="877"/>
        <end position="920"/>
    </location>
</feature>
<evidence type="ECO:0000259" key="2">
    <source>
        <dbReference type="Pfam" id="PF22614"/>
    </source>
</evidence>
<evidence type="ECO:0000313" key="4">
    <source>
        <dbReference type="Proteomes" id="UP001244341"/>
    </source>
</evidence>
<protein>
    <recommendedName>
        <fullName evidence="2">RCK N-terminal domain-containing protein</fullName>
    </recommendedName>
</protein>
<name>A0ABY8TL09_TETOB</name>
<keyword evidence="4" id="KW-1185">Reference proteome</keyword>
<feature type="domain" description="RCK N-terminal" evidence="2">
    <location>
        <begin position="81"/>
        <end position="191"/>
    </location>
</feature>
<proteinExistence type="predicted"/>
<dbReference type="PANTHER" id="PTHR31563:SF10">
    <property type="entry name" value="ION CHANNEL POLLUX-RELATED"/>
    <property type="match status" value="1"/>
</dbReference>
<dbReference type="Proteomes" id="UP001244341">
    <property type="component" value="Chromosome 1b"/>
</dbReference>
<dbReference type="InterPro" id="IPR003148">
    <property type="entry name" value="RCK_N"/>
</dbReference>
<gene>
    <name evidence="3" type="ORF">OEZ85_008519</name>
</gene>
<accession>A0ABY8TL09</accession>
<reference evidence="3 4" key="1">
    <citation type="submission" date="2023-05" db="EMBL/GenBank/DDBJ databases">
        <title>A 100% complete, gapless, phased diploid assembly of the Scenedesmus obliquus UTEX 3031 genome.</title>
        <authorList>
            <person name="Biondi T.C."/>
            <person name="Hanschen E.R."/>
            <person name="Kwon T."/>
            <person name="Eng W."/>
            <person name="Kruse C.P.S."/>
            <person name="Koehler S.I."/>
            <person name="Kunde Y."/>
            <person name="Gleasner C.D."/>
            <person name="You Mak K.T."/>
            <person name="Polle J."/>
            <person name="Hovde B.T."/>
            <person name="Starkenburg S.R."/>
        </authorList>
    </citation>
    <scope>NUCLEOTIDE SEQUENCE [LARGE SCALE GENOMIC DNA]</scope>
    <source>
        <strain evidence="3 4">DOE0152z</strain>
    </source>
</reference>
<evidence type="ECO:0000313" key="3">
    <source>
        <dbReference type="EMBL" id="WIA09107.1"/>
    </source>
</evidence>
<evidence type="ECO:0000256" key="1">
    <source>
        <dbReference type="SAM" id="MobiDB-lite"/>
    </source>
</evidence>
<dbReference type="PANTHER" id="PTHR31563">
    <property type="entry name" value="ION CHANNEL POLLUX-RELATED"/>
    <property type="match status" value="1"/>
</dbReference>
<organism evidence="3 4">
    <name type="scientific">Tetradesmus obliquus</name>
    <name type="common">Green alga</name>
    <name type="synonym">Acutodesmus obliquus</name>
    <dbReference type="NCBI Taxonomy" id="3088"/>
    <lineage>
        <taxon>Eukaryota</taxon>
        <taxon>Viridiplantae</taxon>
        <taxon>Chlorophyta</taxon>
        <taxon>core chlorophytes</taxon>
        <taxon>Chlorophyceae</taxon>
        <taxon>CS clade</taxon>
        <taxon>Sphaeropleales</taxon>
        <taxon>Scenedesmaceae</taxon>
        <taxon>Tetradesmus</taxon>
    </lineage>
</organism>
<sequence length="920" mass="98479">MGGLWNDVYQVCQWVFGQEFPGPESPVSQQAFAVVTAMVGLCAFALVLALVEQVVLEGMEANVKRGSSVYESGHHLILGWCVSQRDLEVVRKMLQQICVAYAPEGGTKVVVLTQRSKLEMEGIFWRCLPADKRYGTCLIFRQGSPLVPSDLKVVGANRAASTVIVSDQSRNAAEADAQAVRCAILLDELGMECSAERDAAFAKKRSSSSSSSEAPAPALSPYDEAATCGCQVLDLSVVGRQVVVELKTSNALPLLKYACSNRTVALPTSQLNAQRLAKMVKRPVISIVSQQLFNFENRVSVFVHYYPHLVGHRFGELAYLFPDGIVMGLVDRISGKARMAPSQDYVVLGSQALVICRPTSIRSYAYHPLAQPPNVAQMLHSYSNTVLDWERQPGRVVHGTAQLAMPVLAAAAAASMHSHDATNVSREWLPAMEDWSKAGLSQVEALRRQHWLSGVSGPRCEWPGSVNCDAASNSSSGRSTPAGVRTTDWPVLSGVRAPHKATGALWPRFSMPGISSAASSKRPVGGSGAMGLGSSNAGALAMPVAPAADPLAEAFATAQATLMVPSEYLQVDEGPERVLVLGWGPKCLMADLIKELDHGLSPLPAGSEVVFANTHNPDDTLGAVLQNTTLDYIKVHHVNANPLQRSSLAAKLDMSTFRCALVLCDELWVDPDSYDGNGIDSLDEPSVLRLDSLVMVTQLNVRKLLEDSRLPPINIICQKVATEGLTRFEDRNRLPLGISVNLNSFSAKMLAQLAVNPLMLYPVTRLGEDAQLTIVDSSAYAGLHEAINFWQLVARCQAVGDVLLGYYAIPDHLDEPLNTVVDPVGMEERCQPRVWNSGDGHLKFIVLRGMAAHPHVATTGSHDDKELETTQRAHWVAGRAGSRSGGSAGSCGSAGSAGSSASSASSTSSTGRSAGSLSDV</sequence>
<dbReference type="EMBL" id="CP126208">
    <property type="protein sequence ID" value="WIA09107.1"/>
    <property type="molecule type" value="Genomic_DNA"/>
</dbReference>
<feature type="compositionally biased region" description="Low complexity" evidence="1">
    <location>
        <begin position="890"/>
        <end position="920"/>
    </location>
</feature>
<dbReference type="Pfam" id="PF22614">
    <property type="entry name" value="Slo-like_RCK"/>
    <property type="match status" value="1"/>
</dbReference>